<evidence type="ECO:0000256" key="3">
    <source>
        <dbReference type="ARBA" id="ARBA00023163"/>
    </source>
</evidence>
<dbReference type="AlphaFoldDB" id="A0A7X5ZJL5"/>
<dbReference type="GO" id="GO:0003700">
    <property type="term" value="F:DNA-binding transcription factor activity"/>
    <property type="evidence" value="ECO:0007669"/>
    <property type="project" value="InterPro"/>
</dbReference>
<proteinExistence type="predicted"/>
<dbReference type="InterPro" id="IPR029062">
    <property type="entry name" value="Class_I_gatase-like"/>
</dbReference>
<dbReference type="PANTHER" id="PTHR46796:SF13">
    <property type="entry name" value="HTH-TYPE TRANSCRIPTIONAL ACTIVATOR RHAS"/>
    <property type="match status" value="1"/>
</dbReference>
<dbReference type="SUPFAM" id="SSF46689">
    <property type="entry name" value="Homeodomain-like"/>
    <property type="match status" value="2"/>
</dbReference>
<keyword evidence="3" id="KW-0804">Transcription</keyword>
<dbReference type="GO" id="GO:0043565">
    <property type="term" value="F:sequence-specific DNA binding"/>
    <property type="evidence" value="ECO:0007669"/>
    <property type="project" value="InterPro"/>
</dbReference>
<comment type="caution">
    <text evidence="5">The sequence shown here is derived from an EMBL/GenBank/DDBJ whole genome shotgun (WGS) entry which is preliminary data.</text>
</comment>
<dbReference type="Pfam" id="PF12833">
    <property type="entry name" value="HTH_18"/>
    <property type="match status" value="1"/>
</dbReference>
<dbReference type="Gene3D" id="3.40.50.880">
    <property type="match status" value="1"/>
</dbReference>
<keyword evidence="6" id="KW-1185">Reference proteome</keyword>
<evidence type="ECO:0000259" key="4">
    <source>
        <dbReference type="PROSITE" id="PS01124"/>
    </source>
</evidence>
<name>A0A7X5ZJL5_9GAMM</name>
<protein>
    <submittedName>
        <fullName evidence="5">Helix-turn-helix domain-containing protein</fullName>
    </submittedName>
</protein>
<dbReference type="SUPFAM" id="SSF52317">
    <property type="entry name" value="Class I glutamine amidotransferase-like"/>
    <property type="match status" value="1"/>
</dbReference>
<keyword evidence="1" id="KW-0805">Transcription regulation</keyword>
<dbReference type="EMBL" id="JAARLZ010000009">
    <property type="protein sequence ID" value="NII07939.1"/>
    <property type="molecule type" value="Genomic_DNA"/>
</dbReference>
<dbReference type="InterPro" id="IPR018062">
    <property type="entry name" value="HTH_AraC-typ_CS"/>
</dbReference>
<gene>
    <name evidence="5" type="ORF">HBF25_16265</name>
</gene>
<organism evidence="5 6">
    <name type="scientific">Luteibacter anthropi</name>
    <dbReference type="NCBI Taxonomy" id="564369"/>
    <lineage>
        <taxon>Bacteria</taxon>
        <taxon>Pseudomonadati</taxon>
        <taxon>Pseudomonadota</taxon>
        <taxon>Gammaproteobacteria</taxon>
        <taxon>Lysobacterales</taxon>
        <taxon>Rhodanobacteraceae</taxon>
        <taxon>Luteibacter</taxon>
    </lineage>
</organism>
<keyword evidence="2" id="KW-0238">DNA-binding</keyword>
<dbReference type="Proteomes" id="UP000490980">
    <property type="component" value="Unassembled WGS sequence"/>
</dbReference>
<dbReference type="SMART" id="SM00342">
    <property type="entry name" value="HTH_ARAC"/>
    <property type="match status" value="1"/>
</dbReference>
<accession>A0A7X5ZJL5</accession>
<evidence type="ECO:0000313" key="6">
    <source>
        <dbReference type="Proteomes" id="UP000490980"/>
    </source>
</evidence>
<dbReference type="PANTHER" id="PTHR46796">
    <property type="entry name" value="HTH-TYPE TRANSCRIPTIONAL ACTIVATOR RHAS-RELATED"/>
    <property type="match status" value="1"/>
</dbReference>
<dbReference type="InterPro" id="IPR018060">
    <property type="entry name" value="HTH_AraC"/>
</dbReference>
<evidence type="ECO:0000313" key="5">
    <source>
        <dbReference type="EMBL" id="NII07939.1"/>
    </source>
</evidence>
<reference evidence="5 6" key="1">
    <citation type="submission" date="2020-03" db="EMBL/GenBank/DDBJ databases">
        <authorList>
            <person name="Lai Q."/>
        </authorList>
    </citation>
    <scope>NUCLEOTIDE SEQUENCE [LARGE SCALE GENOMIC DNA]</scope>
    <source>
        <strain evidence="5 6">CCUG 25036</strain>
    </source>
</reference>
<evidence type="ECO:0000256" key="2">
    <source>
        <dbReference type="ARBA" id="ARBA00023125"/>
    </source>
</evidence>
<dbReference type="PROSITE" id="PS00041">
    <property type="entry name" value="HTH_ARAC_FAMILY_1"/>
    <property type="match status" value="1"/>
</dbReference>
<dbReference type="InterPro" id="IPR009057">
    <property type="entry name" value="Homeodomain-like_sf"/>
</dbReference>
<sequence>MHGKTDNAAAEVGLVLYPGAQEAAIRGLTDLFLIADRQMRRGDTDAPPALRVSHYDSDARRAFDSAPRSRGTPRALVLPPSVEDPLAARFHPPMATWLHARHGDGALLAGVCSGVFALASSGALGGRLVTAHGMYAQELARRHPDIRVEADRGLLDDGPVVTGAGLMSWTAVGLRLVERLLGSQVMLDTARYMQVDPPGVSDTEQHVFAPGFDHGDAAVLRVQHRLHRAGTQWASIATMSGEAGLGERTFLRRFQKATGMSPTAYCQHLRVAEACSMLGSTRWPIDRIAYLVGYEDTGSFRRIFLRITGKSPGDYRRQPSM</sequence>
<dbReference type="InterPro" id="IPR050204">
    <property type="entry name" value="AraC_XylS_family_regulators"/>
</dbReference>
<feature type="domain" description="HTH araC/xylS-type" evidence="4">
    <location>
        <begin position="216"/>
        <end position="318"/>
    </location>
</feature>
<dbReference type="PROSITE" id="PS01124">
    <property type="entry name" value="HTH_ARAC_FAMILY_2"/>
    <property type="match status" value="1"/>
</dbReference>
<dbReference type="RefSeq" id="WP_166950239.1">
    <property type="nucleotide sequence ID" value="NZ_JAARLZ010000009.1"/>
</dbReference>
<evidence type="ECO:0000256" key="1">
    <source>
        <dbReference type="ARBA" id="ARBA00023015"/>
    </source>
</evidence>
<dbReference type="Gene3D" id="1.10.10.60">
    <property type="entry name" value="Homeodomain-like"/>
    <property type="match status" value="2"/>
</dbReference>